<dbReference type="Proteomes" id="UP000189941">
    <property type="component" value="Unassembled WGS sequence"/>
</dbReference>
<evidence type="ECO:0000256" key="5">
    <source>
        <dbReference type="ARBA" id="ARBA00023163"/>
    </source>
</evidence>
<evidence type="ECO:0000313" key="8">
    <source>
        <dbReference type="Proteomes" id="UP000189941"/>
    </source>
</evidence>
<dbReference type="GO" id="GO:0006352">
    <property type="term" value="P:DNA-templated transcription initiation"/>
    <property type="evidence" value="ECO:0007669"/>
    <property type="project" value="InterPro"/>
</dbReference>
<keyword evidence="8" id="KW-1185">Reference proteome</keyword>
<dbReference type="NCBIfam" id="TIGR02937">
    <property type="entry name" value="sigma70-ECF"/>
    <property type="match status" value="1"/>
</dbReference>
<dbReference type="Gene3D" id="1.10.1740.10">
    <property type="match status" value="1"/>
</dbReference>
<dbReference type="InterPro" id="IPR013324">
    <property type="entry name" value="RNA_pol_sigma_r3/r4-like"/>
</dbReference>
<keyword evidence="2" id="KW-0805">Transcription regulation</keyword>
<evidence type="ECO:0000256" key="3">
    <source>
        <dbReference type="ARBA" id="ARBA00023082"/>
    </source>
</evidence>
<gene>
    <name evidence="7" type="ORF">SAMN02746011_00270</name>
</gene>
<dbReference type="SUPFAM" id="SSF88946">
    <property type="entry name" value="Sigma2 domain of RNA polymerase sigma factors"/>
    <property type="match status" value="1"/>
</dbReference>
<accession>A0A1T4JPU7</accession>
<evidence type="ECO:0000313" key="7">
    <source>
        <dbReference type="EMBL" id="SJZ32184.1"/>
    </source>
</evidence>
<dbReference type="Gene3D" id="1.10.10.10">
    <property type="entry name" value="Winged helix-like DNA-binding domain superfamily/Winged helix DNA-binding domain"/>
    <property type="match status" value="1"/>
</dbReference>
<dbReference type="InterPro" id="IPR013325">
    <property type="entry name" value="RNA_pol_sigma_r2"/>
</dbReference>
<dbReference type="PANTHER" id="PTHR43133">
    <property type="entry name" value="RNA POLYMERASE ECF-TYPE SIGMA FACTO"/>
    <property type="match status" value="1"/>
</dbReference>
<dbReference type="EMBL" id="FUWO01000002">
    <property type="protein sequence ID" value="SJZ32184.1"/>
    <property type="molecule type" value="Genomic_DNA"/>
</dbReference>
<dbReference type="RefSeq" id="WP_078755133.1">
    <property type="nucleotide sequence ID" value="NZ_FUWO01000002.1"/>
</dbReference>
<dbReference type="SUPFAM" id="SSF88659">
    <property type="entry name" value="Sigma3 and sigma4 domains of RNA polymerase sigma factors"/>
    <property type="match status" value="1"/>
</dbReference>
<evidence type="ECO:0000256" key="1">
    <source>
        <dbReference type="ARBA" id="ARBA00010641"/>
    </source>
</evidence>
<dbReference type="InterPro" id="IPR007627">
    <property type="entry name" value="RNA_pol_sigma70_r2"/>
</dbReference>
<sequence length="201" mass="24098">MRLDYLSNEELVVMLQAEFDDEAFNELFYRFTPLYRKCFRQYPIMGFELDDYFQEGRIALMLVIEHYDIKGKYYVASYFARVYENRLINYLRKLMAKKREQQLNLLSLNEPVSLVAGKNEVYTYGDLLFEEGPDTLEWVIAKDTLEQLIEDLSELEKMVFIYRMTEEDNSVPNIAKKMNEDRRVIENALARCRKKCRQHFG</sequence>
<evidence type="ECO:0000256" key="2">
    <source>
        <dbReference type="ARBA" id="ARBA00023015"/>
    </source>
</evidence>
<reference evidence="8" key="1">
    <citation type="submission" date="2017-02" db="EMBL/GenBank/DDBJ databases">
        <authorList>
            <person name="Varghese N."/>
            <person name="Submissions S."/>
        </authorList>
    </citation>
    <scope>NUCLEOTIDE SEQUENCE [LARGE SCALE GENOMIC DNA]</scope>
    <source>
        <strain evidence="8">DSM 15739</strain>
    </source>
</reference>
<protein>
    <submittedName>
        <fullName evidence="7">Sigma-70 region 2</fullName>
    </submittedName>
</protein>
<dbReference type="InterPro" id="IPR036388">
    <property type="entry name" value="WH-like_DNA-bd_sf"/>
</dbReference>
<dbReference type="InterPro" id="IPR014284">
    <property type="entry name" value="RNA_pol_sigma-70_dom"/>
</dbReference>
<keyword evidence="5" id="KW-0804">Transcription</keyword>
<name>A0A1T4JPU7_9LACT</name>
<keyword evidence="3" id="KW-0731">Sigma factor</keyword>
<keyword evidence="4" id="KW-0238">DNA-binding</keyword>
<dbReference type="PANTHER" id="PTHR43133:SF8">
    <property type="entry name" value="RNA POLYMERASE SIGMA FACTOR HI_1459-RELATED"/>
    <property type="match status" value="1"/>
</dbReference>
<dbReference type="GO" id="GO:0016987">
    <property type="term" value="F:sigma factor activity"/>
    <property type="evidence" value="ECO:0007669"/>
    <property type="project" value="UniProtKB-KW"/>
</dbReference>
<comment type="similarity">
    <text evidence="1">Belongs to the sigma-70 factor family. ECF subfamily.</text>
</comment>
<dbReference type="Pfam" id="PF04542">
    <property type="entry name" value="Sigma70_r2"/>
    <property type="match status" value="1"/>
</dbReference>
<dbReference type="GO" id="GO:0003677">
    <property type="term" value="F:DNA binding"/>
    <property type="evidence" value="ECO:0007669"/>
    <property type="project" value="UniProtKB-KW"/>
</dbReference>
<dbReference type="InterPro" id="IPR039425">
    <property type="entry name" value="RNA_pol_sigma-70-like"/>
</dbReference>
<evidence type="ECO:0000259" key="6">
    <source>
        <dbReference type="Pfam" id="PF04542"/>
    </source>
</evidence>
<organism evidence="7 8">
    <name type="scientific">Globicatella sulfidifaciens DSM 15739</name>
    <dbReference type="NCBI Taxonomy" id="1121925"/>
    <lineage>
        <taxon>Bacteria</taxon>
        <taxon>Bacillati</taxon>
        <taxon>Bacillota</taxon>
        <taxon>Bacilli</taxon>
        <taxon>Lactobacillales</taxon>
        <taxon>Aerococcaceae</taxon>
        <taxon>Globicatella</taxon>
    </lineage>
</organism>
<dbReference type="STRING" id="1121925.SAMN02746011_00270"/>
<dbReference type="AlphaFoldDB" id="A0A1T4JPU7"/>
<evidence type="ECO:0000256" key="4">
    <source>
        <dbReference type="ARBA" id="ARBA00023125"/>
    </source>
</evidence>
<proteinExistence type="inferred from homology"/>
<dbReference type="OrthoDB" id="1767844at2"/>
<feature type="domain" description="RNA polymerase sigma-70 region 2" evidence="6">
    <location>
        <begin position="33"/>
        <end position="94"/>
    </location>
</feature>